<feature type="repeat" description="PPR" evidence="1">
    <location>
        <begin position="137"/>
        <end position="171"/>
    </location>
</feature>
<evidence type="ECO:0000313" key="3">
    <source>
        <dbReference type="EMBL" id="KAG7595884.1"/>
    </source>
</evidence>
<dbReference type="EMBL" id="JAEFBJ010000006">
    <property type="protein sequence ID" value="KAG7595884.1"/>
    <property type="molecule type" value="Genomic_DNA"/>
</dbReference>
<dbReference type="PANTHER" id="PTHR36704:SF1">
    <property type="entry name" value="OS06G0239700 PROTEIN"/>
    <property type="match status" value="1"/>
</dbReference>
<dbReference type="Pfam" id="PF13812">
    <property type="entry name" value="PPR_3"/>
    <property type="match status" value="1"/>
</dbReference>
<proteinExistence type="predicted"/>
<comment type="caution">
    <text evidence="3">The sequence shown here is derived from an EMBL/GenBank/DDBJ whole genome shotgun (WGS) entry which is preliminary data.</text>
</comment>
<reference evidence="3 4" key="1">
    <citation type="submission" date="2020-12" db="EMBL/GenBank/DDBJ databases">
        <title>Concerted genomic and epigenomic changes stabilize Arabidopsis allopolyploids.</title>
        <authorList>
            <person name="Chen Z."/>
        </authorList>
    </citation>
    <scope>NUCLEOTIDE SEQUENCE [LARGE SCALE GENOMIC DNA]</scope>
    <source>
        <strain evidence="3">As9502</strain>
        <tissue evidence="3">Leaf</tissue>
    </source>
</reference>
<protein>
    <submittedName>
        <fullName evidence="3">Pentatricopeptide repeat</fullName>
    </submittedName>
</protein>
<gene>
    <name evidence="3" type="ORF">ISN44_As06g004180</name>
</gene>
<dbReference type="AlphaFoldDB" id="A0A8T2CG22"/>
<dbReference type="Proteomes" id="UP000694251">
    <property type="component" value="Chromosome 6"/>
</dbReference>
<evidence type="ECO:0000256" key="1">
    <source>
        <dbReference type="PROSITE-ProRule" id="PRU00708"/>
    </source>
</evidence>
<dbReference type="Pfam" id="PF12854">
    <property type="entry name" value="PPR_1"/>
    <property type="match status" value="1"/>
</dbReference>
<feature type="region of interest" description="Disordered" evidence="2">
    <location>
        <begin position="201"/>
        <end position="222"/>
    </location>
</feature>
<dbReference type="InterPro" id="IPR002885">
    <property type="entry name" value="PPR_rpt"/>
</dbReference>
<evidence type="ECO:0000256" key="2">
    <source>
        <dbReference type="SAM" id="MobiDB-lite"/>
    </source>
</evidence>
<accession>A0A8T2CG22</accession>
<keyword evidence="4" id="KW-1185">Reference proteome</keyword>
<dbReference type="PROSITE" id="PS51375">
    <property type="entry name" value="PPR"/>
    <property type="match status" value="1"/>
</dbReference>
<organism evidence="3 4">
    <name type="scientific">Arabidopsis suecica</name>
    <name type="common">Swedish thale-cress</name>
    <name type="synonym">Cardaminopsis suecica</name>
    <dbReference type="NCBI Taxonomy" id="45249"/>
    <lineage>
        <taxon>Eukaryota</taxon>
        <taxon>Viridiplantae</taxon>
        <taxon>Streptophyta</taxon>
        <taxon>Embryophyta</taxon>
        <taxon>Tracheophyta</taxon>
        <taxon>Spermatophyta</taxon>
        <taxon>Magnoliopsida</taxon>
        <taxon>eudicotyledons</taxon>
        <taxon>Gunneridae</taxon>
        <taxon>Pentapetalae</taxon>
        <taxon>rosids</taxon>
        <taxon>malvids</taxon>
        <taxon>Brassicales</taxon>
        <taxon>Brassicaceae</taxon>
        <taxon>Camelineae</taxon>
        <taxon>Arabidopsis</taxon>
    </lineage>
</organism>
<evidence type="ECO:0000313" key="4">
    <source>
        <dbReference type="Proteomes" id="UP000694251"/>
    </source>
</evidence>
<dbReference type="PANTHER" id="PTHR36704">
    <property type="entry name" value="PROTEIN, PUTATIVE-RELATED"/>
    <property type="match status" value="1"/>
</dbReference>
<sequence>MKKENVPFNAATYTILIGLDFSIGKLVDAEKLFDEMQQGLSPSSHTYRKGSMSGWGNEMQSRGVNITQKDALITRLLSKSKRYGEAKQRLSTMIDRGVKPKRLVILNLIDIYCKRRTSKRQRSYLKRWPSEGEQQPNVVTYKVMINAYCKQGKVKEARKLRTEMEDKGMVLFDEMGSKGRLAGKEAAYFFQESKHAVNRLAEKSPVTGKKLPSSPADPPEIQPDVLPEILRHSLPSKIYGRPPDPSSLSQFSKWALESDPNASVSLSPDVLNPLRGYVSLPQVTFGRRRFKLGFYTLFHLMSISKFWICC</sequence>
<name>A0A8T2CG22_ARASU</name>
<dbReference type="NCBIfam" id="TIGR00756">
    <property type="entry name" value="PPR"/>
    <property type="match status" value="1"/>
</dbReference>
<dbReference type="OrthoDB" id="1928683at2759"/>